<proteinExistence type="predicted"/>
<accession>A0A9X3N1Z5</accession>
<evidence type="ECO:0000313" key="7">
    <source>
        <dbReference type="EMBL" id="MDA0165836.1"/>
    </source>
</evidence>
<dbReference type="RefSeq" id="WP_270045098.1">
    <property type="nucleotide sequence ID" value="NZ_JAPDOD010000053.1"/>
</dbReference>
<gene>
    <name evidence="7" type="ORF">OM076_36555</name>
</gene>
<evidence type="ECO:0000313" key="8">
    <source>
        <dbReference type="Proteomes" id="UP001149140"/>
    </source>
</evidence>
<keyword evidence="8" id="KW-1185">Reference proteome</keyword>
<keyword evidence="4" id="KW-0804">Transcription</keyword>
<dbReference type="Gene3D" id="1.10.357.10">
    <property type="entry name" value="Tetracycline Repressor, domain 2"/>
    <property type="match status" value="1"/>
</dbReference>
<dbReference type="PANTHER" id="PTHR30055">
    <property type="entry name" value="HTH-TYPE TRANSCRIPTIONAL REGULATOR RUTR"/>
    <property type="match status" value="1"/>
</dbReference>
<evidence type="ECO:0000256" key="5">
    <source>
        <dbReference type="PROSITE-ProRule" id="PRU00335"/>
    </source>
</evidence>
<dbReference type="SUPFAM" id="SSF48498">
    <property type="entry name" value="Tetracyclin repressor-like, C-terminal domain"/>
    <property type="match status" value="1"/>
</dbReference>
<dbReference type="InterPro" id="IPR036271">
    <property type="entry name" value="Tet_transcr_reg_TetR-rel_C_sf"/>
</dbReference>
<evidence type="ECO:0000256" key="4">
    <source>
        <dbReference type="ARBA" id="ARBA00023163"/>
    </source>
</evidence>
<dbReference type="Pfam" id="PF13977">
    <property type="entry name" value="TetR_C_6"/>
    <property type="match status" value="1"/>
</dbReference>
<feature type="domain" description="HTH tetR-type" evidence="6">
    <location>
        <begin position="3"/>
        <end position="63"/>
    </location>
</feature>
<evidence type="ECO:0000256" key="1">
    <source>
        <dbReference type="ARBA" id="ARBA00022491"/>
    </source>
</evidence>
<keyword evidence="2" id="KW-0805">Transcription regulation</keyword>
<dbReference type="InterPro" id="IPR039538">
    <property type="entry name" value="BetI_C"/>
</dbReference>
<dbReference type="InterPro" id="IPR050109">
    <property type="entry name" value="HTH-type_TetR-like_transc_reg"/>
</dbReference>
<evidence type="ECO:0000256" key="2">
    <source>
        <dbReference type="ARBA" id="ARBA00023015"/>
    </source>
</evidence>
<dbReference type="EMBL" id="JAPDOD010000053">
    <property type="protein sequence ID" value="MDA0165836.1"/>
    <property type="molecule type" value="Genomic_DNA"/>
</dbReference>
<dbReference type="InterPro" id="IPR009057">
    <property type="entry name" value="Homeodomain-like_sf"/>
</dbReference>
<keyword evidence="1" id="KW-0678">Repressor</keyword>
<dbReference type="PROSITE" id="PS50977">
    <property type="entry name" value="HTH_TETR_2"/>
    <property type="match status" value="1"/>
</dbReference>
<dbReference type="AlphaFoldDB" id="A0A9X3N1Z5"/>
<dbReference type="Proteomes" id="UP001149140">
    <property type="component" value="Unassembled WGS sequence"/>
</dbReference>
<evidence type="ECO:0000256" key="3">
    <source>
        <dbReference type="ARBA" id="ARBA00023125"/>
    </source>
</evidence>
<keyword evidence="3 5" id="KW-0238">DNA-binding</keyword>
<organism evidence="7 8">
    <name type="scientific">Solirubrobacter ginsenosidimutans</name>
    <dbReference type="NCBI Taxonomy" id="490573"/>
    <lineage>
        <taxon>Bacteria</taxon>
        <taxon>Bacillati</taxon>
        <taxon>Actinomycetota</taxon>
        <taxon>Thermoleophilia</taxon>
        <taxon>Solirubrobacterales</taxon>
        <taxon>Solirubrobacteraceae</taxon>
        <taxon>Solirubrobacter</taxon>
    </lineage>
</organism>
<dbReference type="PANTHER" id="PTHR30055:SF234">
    <property type="entry name" value="HTH-TYPE TRANSCRIPTIONAL REGULATOR BETI"/>
    <property type="match status" value="1"/>
</dbReference>
<sequence length="172" mass="18176">MAPDRRNLILDSAITVIARTGVRGLRVEVVAAEAGVAVSLIYYYFGSRKGLVRATLDHANERAADAAPSGVRATLLAELDEAARETSAVWGEIQASAVFDPDLREQVREATDAWVALVAGAIAAEAPAVDAQAAAERLTALVDGLSNRWLAGSLDRERARALLDAAIDQELA</sequence>
<evidence type="ECO:0000259" key="6">
    <source>
        <dbReference type="PROSITE" id="PS50977"/>
    </source>
</evidence>
<feature type="DNA-binding region" description="H-T-H motif" evidence="5">
    <location>
        <begin position="26"/>
        <end position="45"/>
    </location>
</feature>
<dbReference type="InterPro" id="IPR001647">
    <property type="entry name" value="HTH_TetR"/>
</dbReference>
<dbReference type="SUPFAM" id="SSF46689">
    <property type="entry name" value="Homeodomain-like"/>
    <property type="match status" value="1"/>
</dbReference>
<name>A0A9X3N1Z5_9ACTN</name>
<comment type="caution">
    <text evidence="7">The sequence shown here is derived from an EMBL/GenBank/DDBJ whole genome shotgun (WGS) entry which is preliminary data.</text>
</comment>
<protein>
    <submittedName>
        <fullName evidence="7">TetR family transcriptional regulator C-terminal domain-containing protein</fullName>
    </submittedName>
</protein>
<dbReference type="GO" id="GO:0000976">
    <property type="term" value="F:transcription cis-regulatory region binding"/>
    <property type="evidence" value="ECO:0007669"/>
    <property type="project" value="TreeGrafter"/>
</dbReference>
<dbReference type="GO" id="GO:0003700">
    <property type="term" value="F:DNA-binding transcription factor activity"/>
    <property type="evidence" value="ECO:0007669"/>
    <property type="project" value="TreeGrafter"/>
</dbReference>
<dbReference type="Pfam" id="PF00440">
    <property type="entry name" value="TetR_N"/>
    <property type="match status" value="1"/>
</dbReference>
<reference evidence="7" key="1">
    <citation type="submission" date="2022-10" db="EMBL/GenBank/DDBJ databases">
        <title>The WGS of Solirubrobacter ginsenosidimutans DSM 21036.</title>
        <authorList>
            <person name="Jiang Z."/>
        </authorList>
    </citation>
    <scope>NUCLEOTIDE SEQUENCE</scope>
    <source>
        <strain evidence="7">DSM 21036</strain>
    </source>
</reference>
<dbReference type="PRINTS" id="PR00455">
    <property type="entry name" value="HTHTETR"/>
</dbReference>